<dbReference type="STRING" id="1246637.MTBBW1_1670102"/>
<dbReference type="InterPro" id="IPR000073">
    <property type="entry name" value="AB_hydrolase_1"/>
</dbReference>
<feature type="domain" description="AB hydrolase-1" evidence="1">
    <location>
        <begin position="34"/>
        <end position="190"/>
    </location>
</feature>
<evidence type="ECO:0000313" key="2">
    <source>
        <dbReference type="EMBL" id="SLM29086.1"/>
    </source>
</evidence>
<dbReference type="SUPFAM" id="SSF53474">
    <property type="entry name" value="alpha/beta-Hydrolases"/>
    <property type="match status" value="1"/>
</dbReference>
<dbReference type="RefSeq" id="WP_087881800.1">
    <property type="nucleotide sequence ID" value="NZ_LT828551.1"/>
</dbReference>
<dbReference type="InterPro" id="IPR029058">
    <property type="entry name" value="AB_hydrolase_fold"/>
</dbReference>
<dbReference type="Pfam" id="PF00561">
    <property type="entry name" value="Abhydrolase_1"/>
    <property type="match status" value="1"/>
</dbReference>
<gene>
    <name evidence="2" type="ORF">MTBBW1_1670102</name>
</gene>
<keyword evidence="2" id="KW-0378">Hydrolase</keyword>
<dbReference type="GO" id="GO:0016787">
    <property type="term" value="F:hydrolase activity"/>
    <property type="evidence" value="ECO:0007669"/>
    <property type="project" value="UniProtKB-KW"/>
</dbReference>
<dbReference type="PANTHER" id="PTHR43689:SF8">
    <property type="entry name" value="ALPHA_BETA-HYDROLASES SUPERFAMILY PROTEIN"/>
    <property type="match status" value="1"/>
</dbReference>
<evidence type="ECO:0000313" key="3">
    <source>
        <dbReference type="Proteomes" id="UP000191931"/>
    </source>
</evidence>
<dbReference type="OrthoDB" id="9779853at2"/>
<protein>
    <submittedName>
        <fullName evidence="2">Alpha/beta hydrolase fold protein</fullName>
    </submittedName>
</protein>
<dbReference type="PANTHER" id="PTHR43689">
    <property type="entry name" value="HYDROLASE"/>
    <property type="match status" value="1"/>
</dbReference>
<reference evidence="2 3" key="1">
    <citation type="submission" date="2017-03" db="EMBL/GenBank/DDBJ databases">
        <authorList>
            <person name="Afonso C.L."/>
            <person name="Miller P.J."/>
            <person name="Scott M.A."/>
            <person name="Spackman E."/>
            <person name="Goraichik I."/>
            <person name="Dimitrov K.M."/>
            <person name="Suarez D.L."/>
            <person name="Swayne D.E."/>
        </authorList>
    </citation>
    <scope>NUCLEOTIDE SEQUENCE [LARGE SCALE GENOMIC DNA]</scope>
    <source>
        <strain evidence="2">PRJEB14757</strain>
    </source>
</reference>
<dbReference type="EMBL" id="FWEV01000076">
    <property type="protein sequence ID" value="SLM29086.1"/>
    <property type="molecule type" value="Genomic_DNA"/>
</dbReference>
<dbReference type="Proteomes" id="UP000191931">
    <property type="component" value="Unassembled WGS sequence"/>
</dbReference>
<proteinExistence type="predicted"/>
<accession>A0A1W1H9G9</accession>
<dbReference type="AlphaFoldDB" id="A0A1W1H9G9"/>
<name>A0A1W1H9G9_9BACT</name>
<keyword evidence="3" id="KW-1185">Reference proteome</keyword>
<evidence type="ECO:0000259" key="1">
    <source>
        <dbReference type="Pfam" id="PF00561"/>
    </source>
</evidence>
<dbReference type="Gene3D" id="3.40.50.1820">
    <property type="entry name" value="alpha/beta hydrolase"/>
    <property type="match status" value="1"/>
</dbReference>
<organism evidence="2 3">
    <name type="scientific">Desulfamplus magnetovallimortis</name>
    <dbReference type="NCBI Taxonomy" id="1246637"/>
    <lineage>
        <taxon>Bacteria</taxon>
        <taxon>Pseudomonadati</taxon>
        <taxon>Thermodesulfobacteriota</taxon>
        <taxon>Desulfobacteria</taxon>
        <taxon>Desulfobacterales</taxon>
        <taxon>Desulfobacteraceae</taxon>
        <taxon>Desulfamplus</taxon>
    </lineage>
</organism>
<sequence>MSNIKRVILKNGQSIAYQIIEPKSASSDEEDTPYLIFLHEGLGCMAMWKDFPHALCNRLKWPGVIYDRQGYGLSNHITKPRTINYLHEYALMELPEIIDLIIPPQKDFFIVGHSDGGSIGLIYASEQNARLKGVITEAAHVFVEPETIRGIEEALKAFEKGALGSLTKYHGEKTEKTFHAWSDTWLSPHFKYWNIEYLLPSIISPVMAIQGVNDQYGTAAQVDTIVNKVSGKSVKTMVKKCGHAPHIQQKNEVLNIMTSFLYESPVF</sequence>